<dbReference type="EMBL" id="CZPT02001910">
    <property type="protein sequence ID" value="SCU72792.1"/>
    <property type="molecule type" value="Genomic_DNA"/>
</dbReference>
<dbReference type="VEuPathDB" id="TriTrypDB:TEOVI_000437600"/>
<evidence type="ECO:0000256" key="1">
    <source>
        <dbReference type="ARBA" id="ARBA00004123"/>
    </source>
</evidence>
<dbReference type="Gene3D" id="1.20.58.1020">
    <property type="match status" value="1"/>
</dbReference>
<dbReference type="GO" id="GO:0000727">
    <property type="term" value="P:double-strand break repair via break-induced replication"/>
    <property type="evidence" value="ECO:0007669"/>
    <property type="project" value="TreeGrafter"/>
</dbReference>
<comment type="caution">
    <text evidence="8">The sequence shown here is derived from an EMBL/GenBank/DDBJ whole genome shotgun (WGS) entry which is preliminary data.</text>
</comment>
<dbReference type="GO" id="GO:0000811">
    <property type="term" value="C:GINS complex"/>
    <property type="evidence" value="ECO:0007669"/>
    <property type="project" value="TreeGrafter"/>
</dbReference>
<dbReference type="FunFam" id="3.40.5.50:FF:000001">
    <property type="entry name" value="DNA replication complex GINS protein PSF2"/>
    <property type="match status" value="1"/>
</dbReference>
<feature type="domain" description="GINS subunit" evidence="6">
    <location>
        <begin position="94"/>
        <end position="198"/>
    </location>
</feature>
<dbReference type="Pfam" id="PF05916">
    <property type="entry name" value="Sld5"/>
    <property type="match status" value="1"/>
</dbReference>
<gene>
    <name evidence="8" type="ORF">TEOVI_000437600</name>
</gene>
<dbReference type="Pfam" id="PF25005">
    <property type="entry name" value="PSF2_N"/>
    <property type="match status" value="1"/>
</dbReference>
<evidence type="ECO:0000256" key="5">
    <source>
        <dbReference type="SAM" id="MobiDB-lite"/>
    </source>
</evidence>
<dbReference type="InterPro" id="IPR056784">
    <property type="entry name" value="PSF2_N"/>
</dbReference>
<feature type="compositionally biased region" description="Basic residues" evidence="5">
    <location>
        <begin position="301"/>
        <end position="310"/>
    </location>
</feature>
<dbReference type="InterPro" id="IPR021151">
    <property type="entry name" value="GINS_A"/>
</dbReference>
<reference evidence="8" key="1">
    <citation type="submission" date="2016-09" db="EMBL/GenBank/DDBJ databases">
        <authorList>
            <person name="Hebert L."/>
            <person name="Moumen B."/>
        </authorList>
    </citation>
    <scope>NUCLEOTIDE SEQUENCE [LARGE SCALE GENOMIC DNA]</scope>
    <source>
        <strain evidence="8">OVI</strain>
    </source>
</reference>
<dbReference type="RefSeq" id="XP_067083252.1">
    <property type="nucleotide sequence ID" value="XM_067227151.1"/>
</dbReference>
<name>A0A1G4IJV2_TRYEQ</name>
<feature type="region of interest" description="Disordered" evidence="5">
    <location>
        <begin position="267"/>
        <end position="310"/>
    </location>
</feature>
<dbReference type="FunFam" id="1.20.58.1020:FF:000004">
    <property type="entry name" value="GINS complex protein, putative"/>
    <property type="match status" value="1"/>
</dbReference>
<keyword evidence="4" id="KW-0539">Nucleus</keyword>
<dbReference type="PANTHER" id="PTHR12772:SF0">
    <property type="entry name" value="DNA REPLICATION COMPLEX GINS PROTEIN PSF2"/>
    <property type="match status" value="1"/>
</dbReference>
<protein>
    <submittedName>
        <fullName evidence="8">GINS complex protein, putative</fullName>
    </submittedName>
</protein>
<feature type="domain" description="DNA replication complex GINS protein PSF2 N-terminal" evidence="7">
    <location>
        <begin position="30"/>
        <end position="85"/>
    </location>
</feature>
<dbReference type="SUPFAM" id="SSF160059">
    <property type="entry name" value="PriA/YqbF domain"/>
    <property type="match status" value="1"/>
</dbReference>
<dbReference type="CDD" id="cd11712">
    <property type="entry name" value="GINS_A_psf2"/>
    <property type="match status" value="1"/>
</dbReference>
<evidence type="ECO:0000313" key="9">
    <source>
        <dbReference type="Proteomes" id="UP000195570"/>
    </source>
</evidence>
<feature type="region of interest" description="Disordered" evidence="5">
    <location>
        <begin position="203"/>
        <end position="223"/>
    </location>
</feature>
<evidence type="ECO:0000259" key="7">
    <source>
        <dbReference type="Pfam" id="PF25005"/>
    </source>
</evidence>
<sequence length="310" mass="33836">MSAGSAASHPVASHAGNSRSGSFTMYHFASFAAMEVTVTIVPRFTMPRISTAFGGRYGPFTPNFPTDVPLWLALHIRQTDTCTIQPPPYVALPHLRQVLEREKENETTFEALPFYFFEVVKKLCEVSAAAEDVPHVAEVVRLVDEVRAVRRRKLQQSMSVFEAEGSPVFIPGIKLSNIVNHELQYLRTSFAIVLQQSADMKQRREQDIGGPIESVPTPIRTSGTALSYTPLSTAAAAEGRLLDYAATRSSDTHDSLSTSAAAEQAIFTPENTFTTDGTPSVADATETGTASMSEEISGPPVKKRRTLRQT</sequence>
<dbReference type="PANTHER" id="PTHR12772">
    <property type="entry name" value="DNA REPLICATION COMPLEX GINS PROTEIN PSF2"/>
    <property type="match status" value="1"/>
</dbReference>
<evidence type="ECO:0000256" key="3">
    <source>
        <dbReference type="ARBA" id="ARBA00022705"/>
    </source>
</evidence>
<dbReference type="SUPFAM" id="SSF158573">
    <property type="entry name" value="GINS helical bundle-like"/>
    <property type="match status" value="1"/>
</dbReference>
<evidence type="ECO:0000256" key="4">
    <source>
        <dbReference type="ARBA" id="ARBA00023242"/>
    </source>
</evidence>
<dbReference type="Proteomes" id="UP000195570">
    <property type="component" value="Unassembled WGS sequence"/>
</dbReference>
<dbReference type="CDD" id="cd21694">
    <property type="entry name" value="GINS_B_Psf2"/>
    <property type="match status" value="1"/>
</dbReference>
<dbReference type="InterPro" id="IPR007257">
    <property type="entry name" value="GINS_Psf2"/>
</dbReference>
<evidence type="ECO:0000256" key="2">
    <source>
        <dbReference type="ARBA" id="ARBA00010565"/>
    </source>
</evidence>
<dbReference type="GeneID" id="92378316"/>
<dbReference type="InterPro" id="IPR036224">
    <property type="entry name" value="GINS_bundle-like_dom_sf"/>
</dbReference>
<evidence type="ECO:0000259" key="6">
    <source>
        <dbReference type="Pfam" id="PF05916"/>
    </source>
</evidence>
<proteinExistence type="inferred from homology"/>
<dbReference type="Gene3D" id="3.40.5.50">
    <property type="match status" value="1"/>
</dbReference>
<comment type="subcellular location">
    <subcellularLocation>
        <location evidence="1">Nucleus</location>
    </subcellularLocation>
</comment>
<dbReference type="GO" id="GO:0006260">
    <property type="term" value="P:DNA replication"/>
    <property type="evidence" value="ECO:0007669"/>
    <property type="project" value="UniProtKB-KW"/>
</dbReference>
<comment type="similarity">
    <text evidence="2">Belongs to the GINS2/PSF2 family.</text>
</comment>
<organism evidence="8 9">
    <name type="scientific">Trypanosoma equiperdum</name>
    <dbReference type="NCBI Taxonomy" id="5694"/>
    <lineage>
        <taxon>Eukaryota</taxon>
        <taxon>Discoba</taxon>
        <taxon>Euglenozoa</taxon>
        <taxon>Kinetoplastea</taxon>
        <taxon>Metakinetoplastina</taxon>
        <taxon>Trypanosomatida</taxon>
        <taxon>Trypanosomatidae</taxon>
        <taxon>Trypanosoma</taxon>
    </lineage>
</organism>
<evidence type="ECO:0000313" key="8">
    <source>
        <dbReference type="EMBL" id="SCU72792.1"/>
    </source>
</evidence>
<dbReference type="AlphaFoldDB" id="A0A1G4IJV2"/>
<keyword evidence="3" id="KW-0235">DNA replication</keyword>
<feature type="compositionally biased region" description="Polar residues" evidence="5">
    <location>
        <begin position="269"/>
        <end position="278"/>
    </location>
</feature>
<keyword evidence="9" id="KW-1185">Reference proteome</keyword>
<accession>A0A1G4IJV2</accession>